<evidence type="ECO:0000256" key="2">
    <source>
        <dbReference type="ARBA" id="ARBA00012637"/>
    </source>
</evidence>
<protein>
    <recommendedName>
        <fullName evidence="2">NADH:ubiquinone reductase (non-electrogenic)</fullName>
        <ecNumber evidence="2">1.6.5.9</ecNumber>
    </recommendedName>
</protein>
<dbReference type="InterPro" id="IPR045024">
    <property type="entry name" value="NDH-2"/>
</dbReference>
<keyword evidence="8" id="KW-0812">Transmembrane</keyword>
<dbReference type="OrthoDB" id="9781621at2"/>
<dbReference type="Pfam" id="PF07992">
    <property type="entry name" value="Pyr_redox_2"/>
    <property type="match status" value="1"/>
</dbReference>
<dbReference type="GO" id="GO:0050136">
    <property type="term" value="F:NADH dehydrogenase (quinone) (non-electrogenic) activity"/>
    <property type="evidence" value="ECO:0007669"/>
    <property type="project" value="UniProtKB-EC"/>
</dbReference>
<evidence type="ECO:0000313" key="11">
    <source>
        <dbReference type="Proteomes" id="UP000316598"/>
    </source>
</evidence>
<evidence type="ECO:0000256" key="1">
    <source>
        <dbReference type="ARBA" id="ARBA00005272"/>
    </source>
</evidence>
<comment type="caution">
    <text evidence="10">The sequence shown here is derived from an EMBL/GenBank/DDBJ whole genome shotgun (WGS) entry which is preliminary data.</text>
</comment>
<dbReference type="Gene3D" id="3.50.50.100">
    <property type="match status" value="1"/>
</dbReference>
<keyword evidence="6" id="KW-0520">NAD</keyword>
<evidence type="ECO:0000256" key="6">
    <source>
        <dbReference type="ARBA" id="ARBA00023027"/>
    </source>
</evidence>
<evidence type="ECO:0000256" key="5">
    <source>
        <dbReference type="ARBA" id="ARBA00023002"/>
    </source>
</evidence>
<comment type="similarity">
    <text evidence="1">Belongs to the NADH dehydrogenase family.</text>
</comment>
<evidence type="ECO:0000259" key="9">
    <source>
        <dbReference type="Pfam" id="PF07992"/>
    </source>
</evidence>
<keyword evidence="4" id="KW-0274">FAD</keyword>
<evidence type="ECO:0000313" key="10">
    <source>
        <dbReference type="EMBL" id="TWT53697.1"/>
    </source>
</evidence>
<evidence type="ECO:0000256" key="8">
    <source>
        <dbReference type="SAM" id="Phobius"/>
    </source>
</evidence>
<dbReference type="InterPro" id="IPR023753">
    <property type="entry name" value="FAD/NAD-binding_dom"/>
</dbReference>
<evidence type="ECO:0000256" key="4">
    <source>
        <dbReference type="ARBA" id="ARBA00022827"/>
    </source>
</evidence>
<dbReference type="Proteomes" id="UP000316598">
    <property type="component" value="Unassembled WGS sequence"/>
</dbReference>
<reference evidence="10 11" key="1">
    <citation type="submission" date="2019-02" db="EMBL/GenBank/DDBJ databases">
        <title>Deep-cultivation of Planctomycetes and their phenomic and genomic characterization uncovers novel biology.</title>
        <authorList>
            <person name="Wiegand S."/>
            <person name="Jogler M."/>
            <person name="Boedeker C."/>
            <person name="Pinto D."/>
            <person name="Vollmers J."/>
            <person name="Rivas-Marin E."/>
            <person name="Kohn T."/>
            <person name="Peeters S.H."/>
            <person name="Heuer A."/>
            <person name="Rast P."/>
            <person name="Oberbeckmann S."/>
            <person name="Bunk B."/>
            <person name="Jeske O."/>
            <person name="Meyerdierks A."/>
            <person name="Storesund J.E."/>
            <person name="Kallscheuer N."/>
            <person name="Luecker S."/>
            <person name="Lage O.M."/>
            <person name="Pohl T."/>
            <person name="Merkel B.J."/>
            <person name="Hornburger P."/>
            <person name="Mueller R.-W."/>
            <person name="Bruemmer F."/>
            <person name="Labrenz M."/>
            <person name="Spormann A.M."/>
            <person name="Op Den Camp H."/>
            <person name="Overmann J."/>
            <person name="Amann R."/>
            <person name="Jetten M.S.M."/>
            <person name="Mascher T."/>
            <person name="Medema M.H."/>
            <person name="Devos D.P."/>
            <person name="Kaster A.-K."/>
            <person name="Ovreas L."/>
            <person name="Rohde M."/>
            <person name="Galperin M.Y."/>
            <person name="Jogler C."/>
        </authorList>
    </citation>
    <scope>NUCLEOTIDE SEQUENCE [LARGE SCALE GENOMIC DNA]</scope>
    <source>
        <strain evidence="10 11">Pla22</strain>
    </source>
</reference>
<keyword evidence="8" id="KW-0472">Membrane</keyword>
<dbReference type="EC" id="1.6.5.9" evidence="2"/>
<dbReference type="PANTHER" id="PTHR43706">
    <property type="entry name" value="NADH DEHYDROGENASE"/>
    <property type="match status" value="1"/>
</dbReference>
<dbReference type="SUPFAM" id="SSF51905">
    <property type="entry name" value="FAD/NAD(P)-binding domain"/>
    <property type="match status" value="1"/>
</dbReference>
<dbReference type="PRINTS" id="PR00411">
    <property type="entry name" value="PNDRDTASEI"/>
</dbReference>
<comment type="catalytic activity">
    <reaction evidence="7">
        <text>a quinone + NADH + H(+) = a quinol + NAD(+)</text>
        <dbReference type="Rhea" id="RHEA:46160"/>
        <dbReference type="ChEBI" id="CHEBI:15378"/>
        <dbReference type="ChEBI" id="CHEBI:24646"/>
        <dbReference type="ChEBI" id="CHEBI:57540"/>
        <dbReference type="ChEBI" id="CHEBI:57945"/>
        <dbReference type="ChEBI" id="CHEBI:132124"/>
        <dbReference type="EC" id="1.6.5.9"/>
    </reaction>
</comment>
<feature type="transmembrane region" description="Helical" evidence="8">
    <location>
        <begin position="371"/>
        <end position="391"/>
    </location>
</feature>
<dbReference type="PANTHER" id="PTHR43706:SF47">
    <property type="entry name" value="EXTERNAL NADH-UBIQUINONE OXIDOREDUCTASE 1, MITOCHONDRIAL-RELATED"/>
    <property type="match status" value="1"/>
</dbReference>
<keyword evidence="5 10" id="KW-0560">Oxidoreductase</keyword>
<proteinExistence type="inferred from homology"/>
<gene>
    <name evidence="10" type="ORF">Pla22_13280</name>
</gene>
<dbReference type="RefSeq" id="WP_146513866.1">
    <property type="nucleotide sequence ID" value="NZ_SJPI01000001.1"/>
</dbReference>
<feature type="domain" description="FAD/NAD(P)-binding" evidence="9">
    <location>
        <begin position="8"/>
        <end position="326"/>
    </location>
</feature>
<evidence type="ECO:0000256" key="7">
    <source>
        <dbReference type="ARBA" id="ARBA00047599"/>
    </source>
</evidence>
<accession>A0A5C5WST6</accession>
<keyword evidence="3" id="KW-0285">Flavoprotein</keyword>
<dbReference type="AlphaFoldDB" id="A0A5C5WST6"/>
<name>A0A5C5WST6_9BACT</name>
<keyword evidence="8" id="KW-1133">Transmembrane helix</keyword>
<dbReference type="EMBL" id="SJPI01000001">
    <property type="protein sequence ID" value="TWT53697.1"/>
    <property type="molecule type" value="Genomic_DNA"/>
</dbReference>
<sequence>MPTQDKSFHVVIVGGGFAGINAAKALGNNPHCRVTIIDRRNHHLFQPLLYQVAMAGLDPSDIASPIRSMLNRYDNISTLLSTVTDVDVVGRNVTTDFGEIAFDYLVVACGATHDYFGNDQWEDFAPGLKNIPQATEIRRRVLTAFEAAERTNDPDEQKRWLTFVLVGGGPTGVELAGAIAEMARNTLKRDFRTIDATHAKVILIQGGDRILKQFPESLSGYGKKALENLGVEVRLGGRVTDINENGVSVGDQFIEARTVIWAAGVKANPIGKQLGAETDHAGRVLVNEDLSIPGHDNIFVIGDLAAVKNREGNFLPGLAPVAMQQGRYVGRLISDDTSEGVFDERRPFHYRDKGQMATIGRGRAVMQSGKIKLTGSLAWLGWLFIHIVYLNGFRNRFFVFMSWAWSYLTFSKGARLIVAKQWKNSQEEVATGTLSQHD</sequence>
<dbReference type="PRINTS" id="PR00368">
    <property type="entry name" value="FADPNR"/>
</dbReference>
<evidence type="ECO:0000256" key="3">
    <source>
        <dbReference type="ARBA" id="ARBA00022630"/>
    </source>
</evidence>
<keyword evidence="11" id="KW-1185">Reference proteome</keyword>
<organism evidence="10 11">
    <name type="scientific">Rubripirellula amarantea</name>
    <dbReference type="NCBI Taxonomy" id="2527999"/>
    <lineage>
        <taxon>Bacteria</taxon>
        <taxon>Pseudomonadati</taxon>
        <taxon>Planctomycetota</taxon>
        <taxon>Planctomycetia</taxon>
        <taxon>Pirellulales</taxon>
        <taxon>Pirellulaceae</taxon>
        <taxon>Rubripirellula</taxon>
    </lineage>
</organism>
<dbReference type="InterPro" id="IPR036188">
    <property type="entry name" value="FAD/NAD-bd_sf"/>
</dbReference>